<dbReference type="PRINTS" id="PR00094">
    <property type="entry name" value="ADENYLTKNASE"/>
</dbReference>
<dbReference type="InterPro" id="IPR006259">
    <property type="entry name" value="Adenyl_kin_sub"/>
</dbReference>
<dbReference type="InterPro" id="IPR027417">
    <property type="entry name" value="P-loop_NTPase"/>
</dbReference>
<evidence type="ECO:0000313" key="7">
    <source>
        <dbReference type="EMBL" id="KAL0481765.1"/>
    </source>
</evidence>
<comment type="caution">
    <text evidence="7">The sequence shown here is derived from an EMBL/GenBank/DDBJ whole genome shotgun (WGS) entry which is preliminary data.</text>
</comment>
<evidence type="ECO:0000256" key="5">
    <source>
        <dbReference type="RuleBase" id="RU003330"/>
    </source>
</evidence>
<proteinExistence type="inferred from homology"/>
<dbReference type="AlphaFoldDB" id="A0AAW2YXA7"/>
<dbReference type="Gene3D" id="3.40.50.300">
    <property type="entry name" value="P-loop containing nucleotide triphosphate hydrolases"/>
    <property type="match status" value="1"/>
</dbReference>
<dbReference type="InterPro" id="IPR000850">
    <property type="entry name" value="Adenylat/UMP-CMP_kin"/>
</dbReference>
<gene>
    <name evidence="7" type="ORF">AKO1_012425</name>
</gene>
<feature type="domain" description="Adenylate kinase active site lid" evidence="6">
    <location>
        <begin position="159"/>
        <end position="206"/>
    </location>
</feature>
<dbReference type="CDD" id="cd01428">
    <property type="entry name" value="ADK"/>
    <property type="match status" value="1"/>
</dbReference>
<organism evidence="7 8">
    <name type="scientific">Acrasis kona</name>
    <dbReference type="NCBI Taxonomy" id="1008807"/>
    <lineage>
        <taxon>Eukaryota</taxon>
        <taxon>Discoba</taxon>
        <taxon>Heterolobosea</taxon>
        <taxon>Tetramitia</taxon>
        <taxon>Eutetramitia</taxon>
        <taxon>Acrasidae</taxon>
        <taxon>Acrasis</taxon>
    </lineage>
</organism>
<evidence type="ECO:0000256" key="4">
    <source>
        <dbReference type="ARBA" id="ARBA00022777"/>
    </source>
</evidence>
<comment type="similarity">
    <text evidence="1 5">Belongs to the adenylate kinase family.</text>
</comment>
<dbReference type="GO" id="GO:0005524">
    <property type="term" value="F:ATP binding"/>
    <property type="evidence" value="ECO:0007669"/>
    <property type="project" value="InterPro"/>
</dbReference>
<dbReference type="PANTHER" id="PTHR23359">
    <property type="entry name" value="NUCLEOTIDE KINASE"/>
    <property type="match status" value="1"/>
</dbReference>
<dbReference type="EMBL" id="JAOPGA020000791">
    <property type="protein sequence ID" value="KAL0481765.1"/>
    <property type="molecule type" value="Genomic_DNA"/>
</dbReference>
<keyword evidence="3" id="KW-0547">Nucleotide-binding</keyword>
<name>A0AAW2YXA7_9EUKA</name>
<evidence type="ECO:0000259" key="6">
    <source>
        <dbReference type="Pfam" id="PF05191"/>
    </source>
</evidence>
<dbReference type="SUPFAM" id="SSF57774">
    <property type="entry name" value="Microbial and mitochondrial ADK, insert 'zinc finger' domain"/>
    <property type="match status" value="1"/>
</dbReference>
<evidence type="ECO:0000256" key="2">
    <source>
        <dbReference type="ARBA" id="ARBA00022679"/>
    </source>
</evidence>
<reference evidence="7 8" key="1">
    <citation type="submission" date="2024-03" db="EMBL/GenBank/DDBJ databases">
        <title>The Acrasis kona genome and developmental transcriptomes reveal deep origins of eukaryotic multicellular pathways.</title>
        <authorList>
            <person name="Sheikh S."/>
            <person name="Fu C.-J."/>
            <person name="Brown M.W."/>
            <person name="Baldauf S.L."/>
        </authorList>
    </citation>
    <scope>NUCLEOTIDE SEQUENCE [LARGE SCALE GENOMIC DNA]</scope>
    <source>
        <strain evidence="7 8">ATCC MYA-3509</strain>
    </source>
</reference>
<dbReference type="InterPro" id="IPR033690">
    <property type="entry name" value="Adenylat_kinase_CS"/>
</dbReference>
<keyword evidence="4 5" id="KW-0418">Kinase</keyword>
<sequence>MILRTCLSNPLRANVTKRRFGASIRNLSESNENTVPFKKKVVVMGPPGVGKGTYATGASAILNIPHLAAGDFVREEIKKDSELGRKMHDYTKRGELVPDELVVELVISKLRETTGGFLLDGFPRTLKQAELLQDSEYKPEIVINLSQKEDIIIRKISGRRICSACGANYNFEHIKDEGLDMPPMKPKVDNVCDSCGSEHSLVQRADDNFQVVKTRLEQYKKQTEPLISFYSDKNIMKSFRVNGGSKELLPSFVDLLISK</sequence>
<dbReference type="Proteomes" id="UP001431209">
    <property type="component" value="Unassembled WGS sequence"/>
</dbReference>
<dbReference type="InterPro" id="IPR036193">
    <property type="entry name" value="ADK_active_lid_dom_sf"/>
</dbReference>
<dbReference type="GO" id="GO:0004017">
    <property type="term" value="F:AMP kinase activity"/>
    <property type="evidence" value="ECO:0007669"/>
    <property type="project" value="InterPro"/>
</dbReference>
<keyword evidence="2 5" id="KW-0808">Transferase</keyword>
<dbReference type="InterPro" id="IPR007862">
    <property type="entry name" value="Adenylate_kinase_lid-dom"/>
</dbReference>
<dbReference type="SUPFAM" id="SSF52540">
    <property type="entry name" value="P-loop containing nucleoside triphosphate hydrolases"/>
    <property type="match status" value="1"/>
</dbReference>
<accession>A0AAW2YXA7</accession>
<keyword evidence="8" id="KW-1185">Reference proteome</keyword>
<protein>
    <submittedName>
        <fullName evidence="7">Adenylate kinase</fullName>
    </submittedName>
</protein>
<dbReference type="Pfam" id="PF05191">
    <property type="entry name" value="ADK_lid"/>
    <property type="match status" value="1"/>
</dbReference>
<dbReference type="HAMAP" id="MF_00235">
    <property type="entry name" value="Adenylate_kinase_Adk"/>
    <property type="match status" value="1"/>
</dbReference>
<dbReference type="NCBIfam" id="TIGR01351">
    <property type="entry name" value="adk"/>
    <property type="match status" value="1"/>
</dbReference>
<dbReference type="Pfam" id="PF00406">
    <property type="entry name" value="ADK"/>
    <property type="match status" value="1"/>
</dbReference>
<evidence type="ECO:0000313" key="8">
    <source>
        <dbReference type="Proteomes" id="UP001431209"/>
    </source>
</evidence>
<dbReference type="PROSITE" id="PS00113">
    <property type="entry name" value="ADENYLATE_KINASE"/>
    <property type="match status" value="1"/>
</dbReference>
<evidence type="ECO:0000256" key="1">
    <source>
        <dbReference type="ARBA" id="ARBA00007220"/>
    </source>
</evidence>
<evidence type="ECO:0000256" key="3">
    <source>
        <dbReference type="ARBA" id="ARBA00022741"/>
    </source>
</evidence>